<organism evidence="2 3">
    <name type="scientific">Vigna mungo</name>
    <name type="common">Black gram</name>
    <name type="synonym">Phaseolus mungo</name>
    <dbReference type="NCBI Taxonomy" id="3915"/>
    <lineage>
        <taxon>Eukaryota</taxon>
        <taxon>Viridiplantae</taxon>
        <taxon>Streptophyta</taxon>
        <taxon>Embryophyta</taxon>
        <taxon>Tracheophyta</taxon>
        <taxon>Spermatophyta</taxon>
        <taxon>Magnoliopsida</taxon>
        <taxon>eudicotyledons</taxon>
        <taxon>Gunneridae</taxon>
        <taxon>Pentapetalae</taxon>
        <taxon>rosids</taxon>
        <taxon>fabids</taxon>
        <taxon>Fabales</taxon>
        <taxon>Fabaceae</taxon>
        <taxon>Papilionoideae</taxon>
        <taxon>50 kb inversion clade</taxon>
        <taxon>NPAAA clade</taxon>
        <taxon>indigoferoid/millettioid clade</taxon>
        <taxon>Phaseoleae</taxon>
        <taxon>Vigna</taxon>
    </lineage>
</organism>
<evidence type="ECO:0000313" key="3">
    <source>
        <dbReference type="Proteomes" id="UP001374535"/>
    </source>
</evidence>
<gene>
    <name evidence="2" type="ORF">V8G54_012139</name>
</gene>
<name>A0AAQ3NU59_VIGMU</name>
<dbReference type="Proteomes" id="UP001374535">
    <property type="component" value="Chromosome 4"/>
</dbReference>
<dbReference type="AlphaFoldDB" id="A0AAQ3NU59"/>
<protein>
    <submittedName>
        <fullName evidence="2">Uncharacterized protein</fullName>
    </submittedName>
</protein>
<evidence type="ECO:0000313" key="2">
    <source>
        <dbReference type="EMBL" id="WVZ14573.1"/>
    </source>
</evidence>
<dbReference type="EMBL" id="CP144697">
    <property type="protein sequence ID" value="WVZ14573.1"/>
    <property type="molecule type" value="Genomic_DNA"/>
</dbReference>
<feature type="compositionally biased region" description="Polar residues" evidence="1">
    <location>
        <begin position="317"/>
        <end position="330"/>
    </location>
</feature>
<accession>A0AAQ3NU59</accession>
<keyword evidence="3" id="KW-1185">Reference proteome</keyword>
<feature type="region of interest" description="Disordered" evidence="1">
    <location>
        <begin position="317"/>
        <end position="339"/>
    </location>
</feature>
<proteinExistence type="predicted"/>
<reference evidence="2 3" key="1">
    <citation type="journal article" date="2023" name="Life. Sci Alliance">
        <title>Evolutionary insights into 3D genome organization and epigenetic landscape of Vigna mungo.</title>
        <authorList>
            <person name="Junaid A."/>
            <person name="Singh B."/>
            <person name="Bhatia S."/>
        </authorList>
    </citation>
    <scope>NUCLEOTIDE SEQUENCE [LARGE SCALE GENOMIC DNA]</scope>
    <source>
        <strain evidence="2">Urdbean</strain>
    </source>
</reference>
<evidence type="ECO:0000256" key="1">
    <source>
        <dbReference type="SAM" id="MobiDB-lite"/>
    </source>
</evidence>
<sequence length="339" mass="37608">MGNNNVPGFLRLRGSLPFPSTLQLGTYATINTKTSISNRYDDGSYVENAEVLYTVEGSMCKLTLQRTVWNGNVFLVAFVVQDICSAKETLSLTIFKHGTVLLDVLDVITCSEVWTKTRKNFDAWGSVTDTKVYLYGTTNRCGLLVLECKKNDYHQRNAKVVTIAHYFVSSNVSVAVNSSSETTDIGFSVVVKVGLHDGKFDITVEGPESHPVSALLHMFDEVNRTGIWKPSMCPHCRNNQRKHSRMFSQSDSEDDVVPFPARLGNQRNAATIANDGRFRGHANECDDQANASAQHAAMKRNKITDFGVLGSKRIISSQTSMDNETKNNQGRIRHSSTRA</sequence>